<keyword evidence="6" id="KW-0408">Iron</keyword>
<accession>A0A229Y2J3</accession>
<keyword evidence="2" id="KW-0575">Peroxidase</keyword>
<evidence type="ECO:0000256" key="6">
    <source>
        <dbReference type="ARBA" id="ARBA00023004"/>
    </source>
</evidence>
<dbReference type="AlphaFoldDB" id="A0A229Y2J3"/>
<keyword evidence="3" id="KW-0349">Heme</keyword>
<dbReference type="InterPro" id="IPR036851">
    <property type="entry name" value="Chloroperoxidase-like_sf"/>
</dbReference>
<comment type="similarity">
    <text evidence="7">Belongs to the chloroperoxidase family.</text>
</comment>
<keyword evidence="5" id="KW-0560">Oxidoreductase</keyword>
<dbReference type="GO" id="GO:0004601">
    <property type="term" value="F:peroxidase activity"/>
    <property type="evidence" value="ECO:0007669"/>
    <property type="project" value="UniProtKB-KW"/>
</dbReference>
<keyword evidence="4" id="KW-0479">Metal-binding</keyword>
<protein>
    <submittedName>
        <fullName evidence="8">Uncharacterized protein</fullName>
    </submittedName>
</protein>
<evidence type="ECO:0000256" key="4">
    <source>
        <dbReference type="ARBA" id="ARBA00022723"/>
    </source>
</evidence>
<gene>
    <name evidence="8" type="ORF">KXV57_006776</name>
</gene>
<name>A0A229Y2J3_ASPFM</name>
<dbReference type="GO" id="GO:0046872">
    <property type="term" value="F:metal ion binding"/>
    <property type="evidence" value="ECO:0007669"/>
    <property type="project" value="UniProtKB-KW"/>
</dbReference>
<reference evidence="8" key="1">
    <citation type="submission" date="2021-08" db="EMBL/GenBank/DDBJ databases">
        <title>Global Aspergillus fumigatus from environmental and clinical sources.</title>
        <authorList>
            <person name="Barber A."/>
            <person name="Sae-Ong T."/>
        </authorList>
    </citation>
    <scope>NUCLEOTIDE SEQUENCE</scope>
    <source>
        <strain evidence="8">NRZ-2016-071</strain>
    </source>
</reference>
<evidence type="ECO:0000256" key="7">
    <source>
        <dbReference type="ARBA" id="ARBA00025795"/>
    </source>
</evidence>
<dbReference type="SUPFAM" id="SSF47571">
    <property type="entry name" value="Cloroperoxidase"/>
    <property type="match status" value="1"/>
</dbReference>
<comment type="caution">
    <text evidence="8">The sequence shown here is derived from an EMBL/GenBank/DDBJ whole genome shotgun (WGS) entry which is preliminary data.</text>
</comment>
<dbReference type="EMBL" id="JAIBSC010000050">
    <property type="protein sequence ID" value="KAH1903777.1"/>
    <property type="molecule type" value="Genomic_DNA"/>
</dbReference>
<dbReference type="PROSITE" id="PS51405">
    <property type="entry name" value="HEME_HALOPEROXIDASE"/>
    <property type="match status" value="1"/>
</dbReference>
<evidence type="ECO:0000313" key="9">
    <source>
        <dbReference type="Proteomes" id="UP000813423"/>
    </source>
</evidence>
<dbReference type="PANTHER" id="PTHR33577">
    <property type="entry name" value="STERIGMATOCYSTIN BIOSYNTHESIS PEROXIDASE STCC-RELATED"/>
    <property type="match status" value="1"/>
</dbReference>
<organism evidence="8 9">
    <name type="scientific">Aspergillus fumigatus</name>
    <name type="common">Neosartorya fumigata</name>
    <dbReference type="NCBI Taxonomy" id="746128"/>
    <lineage>
        <taxon>Eukaryota</taxon>
        <taxon>Fungi</taxon>
        <taxon>Dikarya</taxon>
        <taxon>Ascomycota</taxon>
        <taxon>Pezizomycotina</taxon>
        <taxon>Eurotiomycetes</taxon>
        <taxon>Eurotiomycetidae</taxon>
        <taxon>Eurotiales</taxon>
        <taxon>Aspergillaceae</taxon>
        <taxon>Aspergillus</taxon>
        <taxon>Aspergillus subgen. Fumigati</taxon>
    </lineage>
</organism>
<evidence type="ECO:0000256" key="5">
    <source>
        <dbReference type="ARBA" id="ARBA00023002"/>
    </source>
</evidence>
<evidence type="ECO:0000256" key="3">
    <source>
        <dbReference type="ARBA" id="ARBA00022617"/>
    </source>
</evidence>
<dbReference type="Pfam" id="PF01328">
    <property type="entry name" value="Peroxidase_2"/>
    <property type="match status" value="1"/>
</dbReference>
<dbReference type="InterPro" id="IPR000028">
    <property type="entry name" value="Chloroperoxidase"/>
</dbReference>
<dbReference type="PANTHER" id="PTHR33577:SF16">
    <property type="entry name" value="HEME HALOPEROXIDASE FAMILY PROFILE DOMAIN-CONTAINING PROTEIN"/>
    <property type="match status" value="1"/>
</dbReference>
<dbReference type="Proteomes" id="UP000813423">
    <property type="component" value="Unassembled WGS sequence"/>
</dbReference>
<proteinExistence type="inferred from homology"/>
<dbReference type="Gene3D" id="1.10.489.10">
    <property type="entry name" value="Chloroperoxidase-like"/>
    <property type="match status" value="1"/>
</dbReference>
<sequence length="341" mass="39189">MRTLILVFLWLTAVSSYPRGIDWDYAIAYHQQVLQGENDRGFGLNEPFIPTPSHILPEKKPFYIDETVHYYERHFNGSGENGEYRRSSCPAVNALANRGYINRSGRNITYAELAHAVRKVWNFGDDNSMLVLAPTFAMHGWPETIDLDYFNARYCSRFLEEYELTLAQDDLVQYVINCPAAPTRNDRAVGDNINLNMTLFESLLSFSKDGETLSLEDLAEHHHLRHNQSKAENPNFVFGNQGAICSLAQYTNMVGVLGKFGKHGRTTLFIDDVKTFYLDEDIPRNYERREAPHYSPESNAMIDRMSHHVGYTIQRPFPDGDQDPGRDICPMKARFQRDECN</sequence>
<evidence type="ECO:0000313" key="8">
    <source>
        <dbReference type="EMBL" id="KAH1903777.1"/>
    </source>
</evidence>
<evidence type="ECO:0000256" key="1">
    <source>
        <dbReference type="ARBA" id="ARBA00001970"/>
    </source>
</evidence>
<comment type="cofactor">
    <cofactor evidence="1">
        <name>heme b</name>
        <dbReference type="ChEBI" id="CHEBI:60344"/>
    </cofactor>
</comment>
<evidence type="ECO:0000256" key="2">
    <source>
        <dbReference type="ARBA" id="ARBA00022559"/>
    </source>
</evidence>